<organism evidence="2 3">
    <name type="scientific">Haliscomenobacter hydrossis (strain ATCC 27775 / DSM 1100 / LMG 10767 / O)</name>
    <dbReference type="NCBI Taxonomy" id="760192"/>
    <lineage>
        <taxon>Bacteria</taxon>
        <taxon>Pseudomonadati</taxon>
        <taxon>Bacteroidota</taxon>
        <taxon>Saprospiria</taxon>
        <taxon>Saprospirales</taxon>
        <taxon>Haliscomenobacteraceae</taxon>
        <taxon>Haliscomenobacter</taxon>
    </lineage>
</organism>
<dbReference type="HOGENOM" id="CLU_076312_3_2_10"/>
<dbReference type="PANTHER" id="PTHR34107:SF4">
    <property type="entry name" value="SLL1222 PROTEIN"/>
    <property type="match status" value="1"/>
</dbReference>
<proteinExistence type="predicted"/>
<dbReference type="KEGG" id="hhy:Halhy_0590"/>
<dbReference type="Gene3D" id="3.90.1570.10">
    <property type="entry name" value="tt1808, chain A"/>
    <property type="match status" value="1"/>
</dbReference>
<protein>
    <recommendedName>
        <fullName evidence="1">Putative restriction endonuclease domain-containing protein</fullName>
    </recommendedName>
</protein>
<evidence type="ECO:0000259" key="1">
    <source>
        <dbReference type="Pfam" id="PF05685"/>
    </source>
</evidence>
<sequence length="202" mass="23941">MAESIAPTRELRKLPDAKKVISWPDFQRRYLRREDGYKYEWVNGFVEKAPRSMNQDQYYILDNLTTLLDQLRTDNPDLGRFYAEADTFFLENIHRRPDIAYFSVEQRSNMAYGQKEKPDFLIEIISNHDTINRVVKKMQDYRAAKVKVVWHIYPELKEVHVYRGERMTVCTGEDKCSASPVIPNFELTANLIFQKPQRIEAK</sequence>
<dbReference type="CDD" id="cd06260">
    <property type="entry name" value="DUF820-like"/>
    <property type="match status" value="1"/>
</dbReference>
<dbReference type="STRING" id="760192.Halhy_0590"/>
<dbReference type="PANTHER" id="PTHR34107">
    <property type="entry name" value="SLL0198 PROTEIN-RELATED"/>
    <property type="match status" value="1"/>
</dbReference>
<name>F4L0I7_HALH1</name>
<feature type="domain" description="Putative restriction endonuclease" evidence="1">
    <location>
        <begin position="23"/>
        <end position="189"/>
    </location>
</feature>
<evidence type="ECO:0000313" key="3">
    <source>
        <dbReference type="Proteomes" id="UP000008461"/>
    </source>
</evidence>
<dbReference type="EMBL" id="CP002691">
    <property type="protein sequence ID" value="AEE48499.1"/>
    <property type="molecule type" value="Genomic_DNA"/>
</dbReference>
<dbReference type="InterPro" id="IPR012296">
    <property type="entry name" value="Nuclease_put_TT1808"/>
</dbReference>
<reference evidence="2 3" key="1">
    <citation type="journal article" date="2011" name="Stand. Genomic Sci.">
        <title>Complete genome sequence of Haliscomenobacter hydrossis type strain (O).</title>
        <authorList>
            <consortium name="US DOE Joint Genome Institute (JGI-PGF)"/>
            <person name="Daligault H."/>
            <person name="Lapidus A."/>
            <person name="Zeytun A."/>
            <person name="Nolan M."/>
            <person name="Lucas S."/>
            <person name="Del Rio T.G."/>
            <person name="Tice H."/>
            <person name="Cheng J.F."/>
            <person name="Tapia R."/>
            <person name="Han C."/>
            <person name="Goodwin L."/>
            <person name="Pitluck S."/>
            <person name="Liolios K."/>
            <person name="Pagani I."/>
            <person name="Ivanova N."/>
            <person name="Huntemann M."/>
            <person name="Mavromatis K."/>
            <person name="Mikhailova N."/>
            <person name="Pati A."/>
            <person name="Chen A."/>
            <person name="Palaniappan K."/>
            <person name="Land M."/>
            <person name="Hauser L."/>
            <person name="Brambilla E.M."/>
            <person name="Rohde M."/>
            <person name="Verbarg S."/>
            <person name="Goker M."/>
            <person name="Bristow J."/>
            <person name="Eisen J.A."/>
            <person name="Markowitz V."/>
            <person name="Hugenholtz P."/>
            <person name="Kyrpides N.C."/>
            <person name="Klenk H.P."/>
            <person name="Woyke T."/>
        </authorList>
    </citation>
    <scope>NUCLEOTIDE SEQUENCE [LARGE SCALE GENOMIC DNA]</scope>
    <source>
        <strain evidence="3">ATCC 27775 / DSM 1100 / LMG 10767 / O</strain>
    </source>
</reference>
<dbReference type="AlphaFoldDB" id="F4L0I7"/>
<dbReference type="InterPro" id="IPR011335">
    <property type="entry name" value="Restrct_endonuc-II-like"/>
</dbReference>
<keyword evidence="3" id="KW-1185">Reference proteome</keyword>
<dbReference type="Proteomes" id="UP000008461">
    <property type="component" value="Chromosome"/>
</dbReference>
<dbReference type="SUPFAM" id="SSF52980">
    <property type="entry name" value="Restriction endonuclease-like"/>
    <property type="match status" value="1"/>
</dbReference>
<evidence type="ECO:0000313" key="2">
    <source>
        <dbReference type="EMBL" id="AEE48499.1"/>
    </source>
</evidence>
<accession>F4L0I7</accession>
<gene>
    <name evidence="2" type="ordered locus">Halhy_0590</name>
</gene>
<dbReference type="InterPro" id="IPR008538">
    <property type="entry name" value="Uma2"/>
</dbReference>
<dbReference type="OrthoDB" id="947485at2"/>
<reference key="2">
    <citation type="submission" date="2011-04" db="EMBL/GenBank/DDBJ databases">
        <title>Complete sequence of chromosome of Haliscomenobacter hydrossis DSM 1100.</title>
        <authorList>
            <consortium name="US DOE Joint Genome Institute (JGI-PGF)"/>
            <person name="Lucas S."/>
            <person name="Han J."/>
            <person name="Lapidus A."/>
            <person name="Bruce D."/>
            <person name="Goodwin L."/>
            <person name="Pitluck S."/>
            <person name="Peters L."/>
            <person name="Kyrpides N."/>
            <person name="Mavromatis K."/>
            <person name="Ivanova N."/>
            <person name="Ovchinnikova G."/>
            <person name="Pagani I."/>
            <person name="Daligault H."/>
            <person name="Detter J.C."/>
            <person name="Han C."/>
            <person name="Land M."/>
            <person name="Hauser L."/>
            <person name="Markowitz V."/>
            <person name="Cheng J.-F."/>
            <person name="Hugenholtz P."/>
            <person name="Woyke T."/>
            <person name="Wu D."/>
            <person name="Verbarg S."/>
            <person name="Frueling A."/>
            <person name="Brambilla E."/>
            <person name="Klenk H.-P."/>
            <person name="Eisen J.A."/>
        </authorList>
    </citation>
    <scope>NUCLEOTIDE SEQUENCE</scope>
    <source>
        <strain>DSM 1100</strain>
    </source>
</reference>
<dbReference type="eggNOG" id="COG4636">
    <property type="taxonomic scope" value="Bacteria"/>
</dbReference>
<dbReference type="RefSeq" id="WP_013763063.1">
    <property type="nucleotide sequence ID" value="NC_015510.1"/>
</dbReference>
<dbReference type="Pfam" id="PF05685">
    <property type="entry name" value="Uma2"/>
    <property type="match status" value="1"/>
</dbReference>